<evidence type="ECO:0000256" key="1">
    <source>
        <dbReference type="SAM" id="MobiDB-lite"/>
    </source>
</evidence>
<reference evidence="2" key="2">
    <citation type="submission" date="2020-10" db="EMBL/GenBank/DDBJ databases">
        <authorList>
            <person name="Peck L.D."/>
            <person name="Nowell R.W."/>
            <person name="Flood J."/>
            <person name="Ryan M.J."/>
            <person name="Barraclough T.G."/>
        </authorList>
    </citation>
    <scope>NUCLEOTIDE SEQUENCE</scope>
    <source>
        <strain evidence="2">IMI 127659i</strain>
    </source>
</reference>
<organism evidence="2 3">
    <name type="scientific">Fusarium xylarioides</name>
    <dbReference type="NCBI Taxonomy" id="221167"/>
    <lineage>
        <taxon>Eukaryota</taxon>
        <taxon>Fungi</taxon>
        <taxon>Dikarya</taxon>
        <taxon>Ascomycota</taxon>
        <taxon>Pezizomycotina</taxon>
        <taxon>Sordariomycetes</taxon>
        <taxon>Hypocreomycetidae</taxon>
        <taxon>Hypocreales</taxon>
        <taxon>Nectriaceae</taxon>
        <taxon>Fusarium</taxon>
        <taxon>Fusarium fujikuroi species complex</taxon>
    </lineage>
</organism>
<evidence type="ECO:0000313" key="3">
    <source>
        <dbReference type="Proteomes" id="UP000750502"/>
    </source>
</evidence>
<reference evidence="2" key="1">
    <citation type="journal article" date="2020" name="bioRxiv">
        <title>Historical genomics reveals the evolutionary mechanisms behind multiple outbreaks of the host-specific coffee wilt pathogen Fusarium xylarioides.</title>
        <authorList>
            <person name="Peck D."/>
            <person name="Nowell R.W."/>
            <person name="Flood J."/>
            <person name="Ryan M.J."/>
            <person name="Barraclough T.G."/>
        </authorList>
    </citation>
    <scope>NUCLEOTIDE SEQUENCE</scope>
    <source>
        <strain evidence="2">IMI 127659i</strain>
    </source>
</reference>
<accession>A0A9P7KYH3</accession>
<gene>
    <name evidence="2" type="ORF">H9Q72_014631</name>
</gene>
<keyword evidence="3" id="KW-1185">Reference proteome</keyword>
<proteinExistence type="predicted"/>
<comment type="caution">
    <text evidence="2">The sequence shown here is derived from an EMBL/GenBank/DDBJ whole genome shotgun (WGS) entry which is preliminary data.</text>
</comment>
<feature type="region of interest" description="Disordered" evidence="1">
    <location>
        <begin position="1"/>
        <end position="93"/>
    </location>
</feature>
<dbReference type="AlphaFoldDB" id="A0A9P7KYH3"/>
<evidence type="ECO:0000313" key="2">
    <source>
        <dbReference type="EMBL" id="KAG5741677.1"/>
    </source>
</evidence>
<protein>
    <submittedName>
        <fullName evidence="2">Uncharacterized protein</fullName>
    </submittedName>
</protein>
<dbReference type="Proteomes" id="UP000750502">
    <property type="component" value="Unassembled WGS sequence"/>
</dbReference>
<feature type="compositionally biased region" description="Low complexity" evidence="1">
    <location>
        <begin position="77"/>
        <end position="93"/>
    </location>
</feature>
<sequence>MSAINNHQPSYGAGSPMNHDHQNLPSNNKLINPSHQQQQQKHNAQGKTDNNGQNNPQYLAATIDRQRPQTVSPGTDPAALQQQQQQALPQPSM</sequence>
<dbReference type="EMBL" id="JADFTT010014025">
    <property type="protein sequence ID" value="KAG5741677.1"/>
    <property type="molecule type" value="Genomic_DNA"/>
</dbReference>
<feature type="compositionally biased region" description="Polar residues" evidence="1">
    <location>
        <begin position="23"/>
        <end position="57"/>
    </location>
</feature>
<name>A0A9P7KYH3_9HYPO</name>
<feature type="non-terminal residue" evidence="2">
    <location>
        <position position="93"/>
    </location>
</feature>